<feature type="transmembrane region" description="Helical" evidence="2">
    <location>
        <begin position="100"/>
        <end position="119"/>
    </location>
</feature>
<feature type="compositionally biased region" description="Acidic residues" evidence="1">
    <location>
        <begin position="242"/>
        <end position="251"/>
    </location>
</feature>
<feature type="transmembrane region" description="Helical" evidence="2">
    <location>
        <begin position="12"/>
        <end position="32"/>
    </location>
</feature>
<evidence type="ECO:0000256" key="2">
    <source>
        <dbReference type="SAM" id="Phobius"/>
    </source>
</evidence>
<comment type="caution">
    <text evidence="3">The sequence shown here is derived from an EMBL/GenBank/DDBJ whole genome shotgun (WGS) entry which is preliminary data.</text>
</comment>
<dbReference type="Proteomes" id="UP001153069">
    <property type="component" value="Unassembled WGS sequence"/>
</dbReference>
<evidence type="ECO:0000313" key="4">
    <source>
        <dbReference type="Proteomes" id="UP001153069"/>
    </source>
</evidence>
<name>A0A9N8H2Q1_9STRA</name>
<dbReference type="EMBL" id="CAICTM010000022">
    <property type="protein sequence ID" value="CAB9497607.1"/>
    <property type="molecule type" value="Genomic_DNA"/>
</dbReference>
<sequence length="461" mass="52983">MQKHNDGHMKFLLTVSTPIIVLAIYMIYWYLLQIEINKTINLPTGLESVGSHEDFAKKKNSEKKPDGIEEEPAPTNPPVDAEAEGEEKPRRFRITKLRNVVLLFTACSLSLIAYLLLVVSAASAWLSLVGLACVIVIALWQQIFEELRRQRLDRIVAIVTLIFLAASFMSLATFANQSLREGEVYQGKARIVGFDYNSYDNTQGDGITRTDLEVAWGGEWGCPMDAGKQCQAFVQGAMCESEKDDEEEEKKDDDGNRKRRRLDGDDEDNNNQDAEEEEVQEEEQEVEEEEAENEDLEEEVEEEEAENEELEDELEEEEDYAEELEEEVDTDYNYYWDDDLVSDSYWDEQDWGNIWGEYACYDLFDYDMSGSEYDADEAPGKDDWPFITIYGNCRTCDAYIVDYFSTEHFQGIQDYKVQGRNYLFLSFVGLIITGILHFKHRMDPIAEKELELLPNDGGAMA</sequence>
<evidence type="ECO:0000313" key="3">
    <source>
        <dbReference type="EMBL" id="CAB9497607.1"/>
    </source>
</evidence>
<keyword evidence="2" id="KW-0472">Membrane</keyword>
<feature type="transmembrane region" description="Helical" evidence="2">
    <location>
        <begin position="155"/>
        <end position="175"/>
    </location>
</feature>
<evidence type="ECO:0000256" key="1">
    <source>
        <dbReference type="SAM" id="MobiDB-lite"/>
    </source>
</evidence>
<dbReference type="OrthoDB" id="49505at2759"/>
<keyword evidence="4" id="KW-1185">Reference proteome</keyword>
<protein>
    <submittedName>
        <fullName evidence="3">Uncharacterized protein</fullName>
    </submittedName>
</protein>
<reference evidence="3" key="1">
    <citation type="submission" date="2020-06" db="EMBL/GenBank/DDBJ databases">
        <authorList>
            <consortium name="Plant Systems Biology data submission"/>
        </authorList>
    </citation>
    <scope>NUCLEOTIDE SEQUENCE</scope>
    <source>
        <strain evidence="3">D6</strain>
    </source>
</reference>
<feature type="region of interest" description="Disordered" evidence="1">
    <location>
        <begin position="53"/>
        <end position="87"/>
    </location>
</feature>
<dbReference type="AlphaFoldDB" id="A0A9N8H2Q1"/>
<feature type="transmembrane region" description="Helical" evidence="2">
    <location>
        <begin position="125"/>
        <end position="143"/>
    </location>
</feature>
<gene>
    <name evidence="3" type="ORF">SEMRO_22_G015510.1</name>
</gene>
<keyword evidence="2" id="KW-0812">Transmembrane</keyword>
<organism evidence="3 4">
    <name type="scientific">Seminavis robusta</name>
    <dbReference type="NCBI Taxonomy" id="568900"/>
    <lineage>
        <taxon>Eukaryota</taxon>
        <taxon>Sar</taxon>
        <taxon>Stramenopiles</taxon>
        <taxon>Ochrophyta</taxon>
        <taxon>Bacillariophyta</taxon>
        <taxon>Bacillariophyceae</taxon>
        <taxon>Bacillariophycidae</taxon>
        <taxon>Naviculales</taxon>
        <taxon>Naviculaceae</taxon>
        <taxon>Seminavis</taxon>
    </lineage>
</organism>
<accession>A0A9N8H2Q1</accession>
<feature type="region of interest" description="Disordered" evidence="1">
    <location>
        <begin position="238"/>
        <end position="332"/>
    </location>
</feature>
<feature type="compositionally biased region" description="Acidic residues" evidence="1">
    <location>
        <begin position="264"/>
        <end position="332"/>
    </location>
</feature>
<proteinExistence type="predicted"/>
<keyword evidence="2" id="KW-1133">Transmembrane helix</keyword>
<feature type="compositionally biased region" description="Basic and acidic residues" evidence="1">
    <location>
        <begin position="53"/>
        <end position="67"/>
    </location>
</feature>